<feature type="transmembrane region" description="Helical" evidence="12">
    <location>
        <begin position="722"/>
        <end position="745"/>
    </location>
</feature>
<dbReference type="GeneID" id="129339675"/>
<dbReference type="PROSITE" id="PS50259">
    <property type="entry name" value="G_PROTEIN_RECEP_F3_4"/>
    <property type="match status" value="1"/>
</dbReference>
<feature type="chain" id="PRO_5041699171" evidence="13">
    <location>
        <begin position="18"/>
        <end position="828"/>
    </location>
</feature>
<dbReference type="CDD" id="cd15283">
    <property type="entry name" value="7tmC_V2R_pheromone"/>
    <property type="match status" value="1"/>
</dbReference>
<feature type="transmembrane region" description="Helical" evidence="12">
    <location>
        <begin position="677"/>
        <end position="696"/>
    </location>
</feature>
<feature type="domain" description="G-protein coupled receptors family 3 profile" evidence="14">
    <location>
        <begin position="563"/>
        <end position="827"/>
    </location>
</feature>
<evidence type="ECO:0000256" key="6">
    <source>
        <dbReference type="ARBA" id="ARBA00022989"/>
    </source>
</evidence>
<dbReference type="PRINTS" id="PR00248">
    <property type="entry name" value="GPCRMGR"/>
</dbReference>
<dbReference type="InterPro" id="IPR000068">
    <property type="entry name" value="GPCR_3_Ca_sens_rcpt-rel"/>
</dbReference>
<evidence type="ECO:0000259" key="14">
    <source>
        <dbReference type="PROSITE" id="PS50259"/>
    </source>
</evidence>
<dbReference type="Gene3D" id="3.40.50.2300">
    <property type="match status" value="2"/>
</dbReference>
<dbReference type="Gene3D" id="2.10.50.30">
    <property type="entry name" value="GPCR, family 3, nine cysteines domain"/>
    <property type="match status" value="1"/>
</dbReference>
<evidence type="ECO:0000256" key="4">
    <source>
        <dbReference type="ARBA" id="ARBA00022692"/>
    </source>
</evidence>
<keyword evidence="8 12" id="KW-0472">Membrane</keyword>
<comment type="subcellular location">
    <subcellularLocation>
        <location evidence="1">Cell membrane</location>
        <topology evidence="1">Multi-pass membrane protein</topology>
    </subcellularLocation>
</comment>
<dbReference type="AlphaFoldDB" id="A0AA97LFF7"/>
<evidence type="ECO:0000256" key="12">
    <source>
        <dbReference type="SAM" id="Phobius"/>
    </source>
</evidence>
<feature type="transmembrane region" description="Helical" evidence="12">
    <location>
        <begin position="633"/>
        <end position="657"/>
    </location>
</feature>
<evidence type="ECO:0000256" key="9">
    <source>
        <dbReference type="ARBA" id="ARBA00023170"/>
    </source>
</evidence>
<dbReference type="InterPro" id="IPR001828">
    <property type="entry name" value="ANF_lig-bd_rcpt"/>
</dbReference>
<keyword evidence="11" id="KW-0807">Transducer</keyword>
<proteinExistence type="inferred from homology"/>
<evidence type="ECO:0000256" key="13">
    <source>
        <dbReference type="SAM" id="SignalP"/>
    </source>
</evidence>
<keyword evidence="6 12" id="KW-1133">Transmembrane helix</keyword>
<feature type="transmembrane region" description="Helical" evidence="12">
    <location>
        <begin position="757"/>
        <end position="777"/>
    </location>
</feature>
<keyword evidence="5 13" id="KW-0732">Signal</keyword>
<dbReference type="InterPro" id="IPR017978">
    <property type="entry name" value="GPCR_3_C"/>
</dbReference>
<dbReference type="KEGG" id="emc:129339675"/>
<dbReference type="PROSITE" id="PS00981">
    <property type="entry name" value="G_PROTEIN_RECEP_F3_3"/>
    <property type="match status" value="1"/>
</dbReference>
<dbReference type="Proteomes" id="UP001190640">
    <property type="component" value="Chromosome 12"/>
</dbReference>
<dbReference type="FunFam" id="2.10.50.30:FF:000002">
    <property type="entry name" value="Vomeronasal 2 receptor, h1"/>
    <property type="match status" value="1"/>
</dbReference>
<dbReference type="InterPro" id="IPR038550">
    <property type="entry name" value="GPCR_3_9-Cys_sf"/>
</dbReference>
<evidence type="ECO:0000256" key="8">
    <source>
        <dbReference type="ARBA" id="ARBA00023136"/>
    </source>
</evidence>
<feature type="transmembrane region" description="Helical" evidence="12">
    <location>
        <begin position="603"/>
        <end position="621"/>
    </location>
</feature>
<evidence type="ECO:0000256" key="3">
    <source>
        <dbReference type="ARBA" id="ARBA00022475"/>
    </source>
</evidence>
<keyword evidence="3" id="KW-1003">Cell membrane</keyword>
<reference evidence="16" key="1">
    <citation type="submission" date="2025-08" db="UniProtKB">
        <authorList>
            <consortium name="RefSeq"/>
        </authorList>
    </citation>
    <scope>IDENTIFICATION</scope>
    <source>
        <tissue evidence="16">Blood</tissue>
    </source>
</reference>
<evidence type="ECO:0000313" key="16">
    <source>
        <dbReference type="RefSeq" id="XP_054850232.1"/>
    </source>
</evidence>
<evidence type="ECO:0000313" key="15">
    <source>
        <dbReference type="Proteomes" id="UP001190640"/>
    </source>
</evidence>
<evidence type="ECO:0000256" key="2">
    <source>
        <dbReference type="ARBA" id="ARBA00007242"/>
    </source>
</evidence>
<keyword evidence="7" id="KW-0297">G-protein coupled receptor</keyword>
<evidence type="ECO:0000256" key="7">
    <source>
        <dbReference type="ARBA" id="ARBA00023040"/>
    </source>
</evidence>
<feature type="signal peptide" evidence="13">
    <location>
        <begin position="1"/>
        <end position="17"/>
    </location>
</feature>
<evidence type="ECO:0000256" key="5">
    <source>
        <dbReference type="ARBA" id="ARBA00022729"/>
    </source>
</evidence>
<dbReference type="InterPro" id="IPR011500">
    <property type="entry name" value="GPCR_3_9-Cys_dom"/>
</dbReference>
<dbReference type="Pfam" id="PF07562">
    <property type="entry name" value="NCD3G"/>
    <property type="match status" value="1"/>
</dbReference>
<gene>
    <name evidence="16" type="primary">LOC129339675</name>
</gene>
<dbReference type="Pfam" id="PF00003">
    <property type="entry name" value="7tm_3"/>
    <property type="match status" value="1"/>
</dbReference>
<dbReference type="InterPro" id="IPR028082">
    <property type="entry name" value="Peripla_BP_I"/>
</dbReference>
<keyword evidence="10" id="KW-0325">Glycoprotein</keyword>
<feature type="transmembrane region" description="Helical" evidence="12">
    <location>
        <begin position="783"/>
        <end position="805"/>
    </location>
</feature>
<feature type="transmembrane region" description="Helical" evidence="12">
    <location>
        <begin position="563"/>
        <end position="582"/>
    </location>
</feature>
<sequence>MVVFVVLELVLVPLAMCKVPLPILHKFQKSGDLIIAGVISQIYLFTSPITFEKRPSEELFDELFYFTPSWTYLASMELLSTQGRLIPNYKCDAQLNPVSVITGPNSDICLHMATILCIYKMPQITYGSAPKMDNKTQSVYFHRMFPNQMHQNMGILHLLLYFRWTWIGVLFVDDETKEEFLQEIIPIFSQNDICIDFLTSFPAITFASGIALKLAEGVETYKMVMQSTANILVLHGEIQTMIILRLFLQLPELEDIPVKAKGKIWILTAQMDFTSLPFQRNWNISFIHGAISFAIHSVELSRFQKFLQEKSLTSEQEDGFIRHFWQQAFLCSFSKFAVDKEDGEICTGEEKLEALPRSVFETITTAHSYSIYNGVYAVAHALQDMLFSRFNRRAIIHGGGWNLLDQEWRELHAFLRSVSFNNSAGETISFNQNGELVTEFDIVNWVTFPNQSFLRVKIGKTDSTAPPDKRLIVHDNSIAWPSLFNQVQPVSVCNENCPSGYSRRKKEGKPFCCYDCLPCPAGKISNELDMNKCSPCPERQYPNKKQNLCLAKDISFLSYGEPLGISLATVALFFSFITVLVLRIFIKHRDTPIVKANNRALTYSLLISLLLSFLCALLFIGQPEKVTCLFRQTAFGIIFSVAVSCVLAKTVTVILAFMATKPGSRMRRWVGKKLSNAIVLSCALLQATLCTVWLATSPPFPDFDMHSMTEKIVLECNEGSVTMLYCVLGFLGFLAIISFTVAFLARKLPDSFNEAKFITFSMLVFCSVWLSFVPTYLSTKGKYMVAVEIFSILASSAGLLGGIFFPKCYIIELRPELNKRGQLSKAKN</sequence>
<dbReference type="SUPFAM" id="SSF53822">
    <property type="entry name" value="Periplasmic binding protein-like I"/>
    <property type="match status" value="1"/>
</dbReference>
<keyword evidence="9" id="KW-0675">Receptor</keyword>
<evidence type="ECO:0000256" key="10">
    <source>
        <dbReference type="ARBA" id="ARBA00023180"/>
    </source>
</evidence>
<evidence type="ECO:0000256" key="1">
    <source>
        <dbReference type="ARBA" id="ARBA00004651"/>
    </source>
</evidence>
<dbReference type="PANTHER" id="PTHR24061">
    <property type="entry name" value="CALCIUM-SENSING RECEPTOR-RELATED"/>
    <property type="match status" value="1"/>
</dbReference>
<protein>
    <submittedName>
        <fullName evidence="16">Vomeronasal type-2 receptor 26-like</fullName>
    </submittedName>
</protein>
<comment type="similarity">
    <text evidence="2">Belongs to the G-protein coupled receptor 3 family.</text>
</comment>
<dbReference type="RefSeq" id="XP_054850232.1">
    <property type="nucleotide sequence ID" value="XM_054994257.1"/>
</dbReference>
<dbReference type="InterPro" id="IPR004073">
    <property type="entry name" value="GPCR_3_vmron_rcpt_2"/>
</dbReference>
<dbReference type="GO" id="GO:0005886">
    <property type="term" value="C:plasma membrane"/>
    <property type="evidence" value="ECO:0007669"/>
    <property type="project" value="UniProtKB-SubCell"/>
</dbReference>
<dbReference type="FunFam" id="3.40.50.2300:FF:000024">
    <property type="entry name" value="Vomeronasal 2, receptor 73"/>
    <property type="match status" value="1"/>
</dbReference>
<evidence type="ECO:0000256" key="11">
    <source>
        <dbReference type="ARBA" id="ARBA00023224"/>
    </source>
</evidence>
<dbReference type="InterPro" id="IPR017979">
    <property type="entry name" value="GPCR_3_CS"/>
</dbReference>
<name>A0AA97LFF7_EUBMA</name>
<keyword evidence="4 12" id="KW-0812">Transmembrane</keyword>
<accession>A0AA97LFF7</accession>
<dbReference type="PANTHER" id="PTHR24061:SF599">
    <property type="entry name" value="G-PROTEIN COUPLED RECEPTORS FAMILY 3 PROFILE DOMAIN-CONTAINING PROTEIN"/>
    <property type="match status" value="1"/>
</dbReference>
<keyword evidence="15" id="KW-1185">Reference proteome</keyword>
<dbReference type="Pfam" id="PF01094">
    <property type="entry name" value="ANF_receptor"/>
    <property type="match status" value="1"/>
</dbReference>
<dbReference type="InterPro" id="IPR000337">
    <property type="entry name" value="GPCR_3"/>
</dbReference>
<dbReference type="GO" id="GO:0004930">
    <property type="term" value="F:G protein-coupled receptor activity"/>
    <property type="evidence" value="ECO:0007669"/>
    <property type="project" value="UniProtKB-KW"/>
</dbReference>
<organism evidence="15 16">
    <name type="scientific">Eublepharis macularius</name>
    <name type="common">Leopard gecko</name>
    <name type="synonym">Cyrtodactylus macularius</name>
    <dbReference type="NCBI Taxonomy" id="481883"/>
    <lineage>
        <taxon>Eukaryota</taxon>
        <taxon>Metazoa</taxon>
        <taxon>Chordata</taxon>
        <taxon>Craniata</taxon>
        <taxon>Vertebrata</taxon>
        <taxon>Euteleostomi</taxon>
        <taxon>Lepidosauria</taxon>
        <taxon>Squamata</taxon>
        <taxon>Bifurcata</taxon>
        <taxon>Gekkota</taxon>
        <taxon>Eublepharidae</taxon>
        <taxon>Eublepharinae</taxon>
        <taxon>Eublepharis</taxon>
    </lineage>
</organism>
<dbReference type="PRINTS" id="PR01535">
    <property type="entry name" value="VOMERONASL2R"/>
</dbReference>